<accession>A0ABR1I8I6</accession>
<comment type="caution">
    <text evidence="2">The sequence shown here is derived from an EMBL/GenBank/DDBJ whole genome shotgun (WGS) entry which is preliminary data.</text>
</comment>
<dbReference type="Pfam" id="PF01202">
    <property type="entry name" value="SKI"/>
    <property type="match status" value="1"/>
</dbReference>
<dbReference type="SUPFAM" id="SSF53223">
    <property type="entry name" value="Aminoacid dehydrogenase-like, N-terminal domain"/>
    <property type="match status" value="1"/>
</dbReference>
<dbReference type="PANTHER" id="PTHR21089:SF26">
    <property type="entry name" value="AROM POLYPEPTIDE, PUTATIVE-RELATED"/>
    <property type="match status" value="1"/>
</dbReference>
<dbReference type="Proteomes" id="UP001498421">
    <property type="component" value="Unassembled WGS sequence"/>
</dbReference>
<dbReference type="PANTHER" id="PTHR21089">
    <property type="entry name" value="SHIKIMATE DEHYDROGENASE"/>
    <property type="match status" value="1"/>
</dbReference>
<dbReference type="InterPro" id="IPR013708">
    <property type="entry name" value="Shikimate_DH-bd_N"/>
</dbReference>
<dbReference type="InterPro" id="IPR031322">
    <property type="entry name" value="Shikimate/glucono_kinase"/>
</dbReference>
<dbReference type="CDD" id="cd00502">
    <property type="entry name" value="DHQase_I"/>
    <property type="match status" value="1"/>
</dbReference>
<dbReference type="Gene3D" id="3.20.20.70">
    <property type="entry name" value="Aldolase class I"/>
    <property type="match status" value="1"/>
</dbReference>
<gene>
    <name evidence="2" type="ORF">QQZ08_004322</name>
</gene>
<dbReference type="InterPro" id="IPR027417">
    <property type="entry name" value="P-loop_NTPase"/>
</dbReference>
<dbReference type="InterPro" id="IPR046346">
    <property type="entry name" value="Aminoacid_DH-like_N_sf"/>
</dbReference>
<dbReference type="SUPFAM" id="SSF51569">
    <property type="entry name" value="Aldolase"/>
    <property type="match status" value="1"/>
</dbReference>
<dbReference type="InterPro" id="IPR022893">
    <property type="entry name" value="Shikimate_DH_fam"/>
</dbReference>
<dbReference type="Pfam" id="PF01487">
    <property type="entry name" value="DHquinase_I"/>
    <property type="match status" value="1"/>
</dbReference>
<sequence>MASSALGFKLVDADHHFYQTTTLSRGAYKSRYGVDKYRREELRLMQSMLVENPSRAIIVCGPGVVEATGQTWLAGYAQSHPIIYIMRDAEDIERHLRVWDAETISRLARLSGPTHRTLSNFEFYNLSDPSPTEAVDGHPPGQQSPKSLTLKHLEVDFIEFIYGITQRRRVICRLGAEDMAADAVELVVSPSDIGNSHAPFDNSAANAITRQFWMAKRNLRLPIIFHVQTPAVDSEQLHSTSQAVRDEPNYFELLYHALRLAPEYLSVDIRCDDQRIRDFIAAKGRTKVIGHFFDSAPLSHGWDHPKRREKIRRAEDLGCDLVRLCQEATSVEDNFLAQKFIQDVKASGEHSIPVIAYNTGRLGRTSYFLNTILSPVTHPLLRSMVPECVPTSLVTIQEAQNAIYSSFILDKVYFGIYGANVTQSFSPAMHNASFAFYRMPHEYRIFQYQSLNHLQQLINDPKFNGASITAPFKRDVIPLVDNMSREAQAIGATHPRYWFGIVLGKLQLCMETTQTG</sequence>
<feature type="domain" description="Shikimate dehydrogenase substrate binding N-terminal" evidence="1">
    <location>
        <begin position="416"/>
        <end position="492"/>
    </location>
</feature>
<dbReference type="EMBL" id="JAZAVK010000032">
    <property type="protein sequence ID" value="KAK7429107.1"/>
    <property type="molecule type" value="Genomic_DNA"/>
</dbReference>
<proteinExistence type="predicted"/>
<dbReference type="Gene3D" id="3.40.50.300">
    <property type="entry name" value="P-loop containing nucleotide triphosphate hydrolases"/>
    <property type="match status" value="1"/>
</dbReference>
<evidence type="ECO:0000313" key="3">
    <source>
        <dbReference type="Proteomes" id="UP001498421"/>
    </source>
</evidence>
<reference evidence="2 3" key="1">
    <citation type="journal article" date="2025" name="Microbiol. Resour. Announc.">
        <title>Draft genome sequences for Neonectria magnoliae and Neonectria punicea, canker pathogens of Liriodendron tulipifera and Acer saccharum in West Virginia.</title>
        <authorList>
            <person name="Petronek H.M."/>
            <person name="Kasson M.T."/>
            <person name="Metheny A.M."/>
            <person name="Stauder C.M."/>
            <person name="Lovett B."/>
            <person name="Lynch S.C."/>
            <person name="Garnas J.R."/>
            <person name="Kasson L.R."/>
            <person name="Stajich J.E."/>
        </authorList>
    </citation>
    <scope>NUCLEOTIDE SEQUENCE [LARGE SCALE GENOMIC DNA]</scope>
    <source>
        <strain evidence="2 3">NRRL 64651</strain>
    </source>
</reference>
<protein>
    <recommendedName>
        <fullName evidence="1">Shikimate dehydrogenase substrate binding N-terminal domain-containing protein</fullName>
    </recommendedName>
</protein>
<evidence type="ECO:0000313" key="2">
    <source>
        <dbReference type="EMBL" id="KAK7429107.1"/>
    </source>
</evidence>
<name>A0ABR1I8I6_9HYPO</name>
<evidence type="ECO:0000259" key="1">
    <source>
        <dbReference type="Pfam" id="PF08501"/>
    </source>
</evidence>
<dbReference type="Pfam" id="PF08501">
    <property type="entry name" value="Shikimate_dh_N"/>
    <property type="match status" value="1"/>
</dbReference>
<keyword evidence="3" id="KW-1185">Reference proteome</keyword>
<dbReference type="Gene3D" id="3.40.50.10860">
    <property type="entry name" value="Leucine Dehydrogenase, chain A, domain 1"/>
    <property type="match status" value="1"/>
</dbReference>
<dbReference type="InterPro" id="IPR013785">
    <property type="entry name" value="Aldolase_TIM"/>
</dbReference>
<organism evidence="2 3">
    <name type="scientific">Neonectria magnoliae</name>
    <dbReference type="NCBI Taxonomy" id="2732573"/>
    <lineage>
        <taxon>Eukaryota</taxon>
        <taxon>Fungi</taxon>
        <taxon>Dikarya</taxon>
        <taxon>Ascomycota</taxon>
        <taxon>Pezizomycotina</taxon>
        <taxon>Sordariomycetes</taxon>
        <taxon>Hypocreomycetidae</taxon>
        <taxon>Hypocreales</taxon>
        <taxon>Nectriaceae</taxon>
        <taxon>Neonectria</taxon>
    </lineage>
</organism>
<dbReference type="InterPro" id="IPR001381">
    <property type="entry name" value="DHquinase_I"/>
</dbReference>